<accession>A0A656AYF1</accession>
<dbReference type="Proteomes" id="UP000041770">
    <property type="component" value="Unassembled WGS sequence"/>
</dbReference>
<dbReference type="EMBL" id="CWQY01000134">
    <property type="protein sequence ID" value="CSD52715.1"/>
    <property type="molecule type" value="Genomic_DNA"/>
</dbReference>
<evidence type="ECO:0000313" key="1">
    <source>
        <dbReference type="EMBL" id="CSD52715.1"/>
    </source>
</evidence>
<protein>
    <submittedName>
        <fullName evidence="1">Uncharacterized protein</fullName>
    </submittedName>
</protein>
<evidence type="ECO:0000313" key="2">
    <source>
        <dbReference type="Proteomes" id="UP000041770"/>
    </source>
</evidence>
<name>A0A656AYF1_VIBCL</name>
<organism evidence="1 2">
    <name type="scientific">Vibrio cholerae</name>
    <dbReference type="NCBI Taxonomy" id="666"/>
    <lineage>
        <taxon>Bacteria</taxon>
        <taxon>Pseudomonadati</taxon>
        <taxon>Pseudomonadota</taxon>
        <taxon>Gammaproteobacteria</taxon>
        <taxon>Vibrionales</taxon>
        <taxon>Vibrionaceae</taxon>
        <taxon>Vibrio</taxon>
    </lineage>
</organism>
<sequence length="65" mass="7375">MVCDDSTFVALEDSTIFHVIFTGLEQFQDFLIAHSREIDVINELFIEDVFASDDVVDPLILQIGQ</sequence>
<dbReference type="AlphaFoldDB" id="A0A656AYF1"/>
<reference evidence="1 2" key="1">
    <citation type="submission" date="2015-07" db="EMBL/GenBank/DDBJ databases">
        <authorList>
            <consortium name="Pathogen Informatics"/>
        </authorList>
    </citation>
    <scope>NUCLEOTIDE SEQUENCE [LARGE SCALE GENOMIC DNA]</scope>
    <source>
        <strain evidence="1 2">A316</strain>
    </source>
</reference>
<proteinExistence type="predicted"/>
<gene>
    <name evidence="1" type="ORF">ERS013200_04336</name>
</gene>